<reference evidence="3 4" key="1">
    <citation type="journal article" date="2019" name="Emerg. Microbes Infect.">
        <title>Comprehensive subspecies identification of 175 nontuberculous mycobacteria species based on 7547 genomic profiles.</title>
        <authorList>
            <person name="Matsumoto Y."/>
            <person name="Kinjo T."/>
            <person name="Motooka D."/>
            <person name="Nabeya D."/>
            <person name="Jung N."/>
            <person name="Uechi K."/>
            <person name="Horii T."/>
            <person name="Iida T."/>
            <person name="Fujita J."/>
            <person name="Nakamura S."/>
        </authorList>
    </citation>
    <scope>NUCLEOTIDE SEQUENCE [LARGE SCALE GENOMIC DNA]</scope>
    <source>
        <strain evidence="3 4">JCM 16018</strain>
    </source>
</reference>
<name>A0A7I7NY55_9MYCO</name>
<keyword evidence="4" id="KW-1185">Reference proteome</keyword>
<evidence type="ECO:0000256" key="1">
    <source>
        <dbReference type="SAM" id="MobiDB-lite"/>
    </source>
</evidence>
<dbReference type="Proteomes" id="UP000466632">
    <property type="component" value="Chromosome"/>
</dbReference>
<protein>
    <submittedName>
        <fullName evidence="3">Uncharacterized protein</fullName>
    </submittedName>
</protein>
<keyword evidence="2" id="KW-1133">Transmembrane helix</keyword>
<evidence type="ECO:0000256" key="2">
    <source>
        <dbReference type="SAM" id="Phobius"/>
    </source>
</evidence>
<evidence type="ECO:0000313" key="3">
    <source>
        <dbReference type="EMBL" id="BBY01597.1"/>
    </source>
</evidence>
<gene>
    <name evidence="3" type="ORF">MSEO_20960</name>
</gene>
<feature type="region of interest" description="Disordered" evidence="1">
    <location>
        <begin position="72"/>
        <end position="116"/>
    </location>
</feature>
<keyword evidence="2" id="KW-0812">Transmembrane</keyword>
<sequence length="116" mass="11065">MPQNDVHRVAGREETDMTISAMSAVRGWAFGAVGLALAMLAAIAISAPAIGRADPNCAAGFVWSVDQNQCVPGVPAVNGPGGPGGPGEPGGAGVPSGSGGPGDPGAPGNLGPRSGP</sequence>
<dbReference type="AlphaFoldDB" id="A0A7I7NY55"/>
<accession>A0A7I7NY55</accession>
<evidence type="ECO:0000313" key="4">
    <source>
        <dbReference type="Proteomes" id="UP000466632"/>
    </source>
</evidence>
<dbReference type="KEGG" id="mseo:MSEO_20960"/>
<proteinExistence type="predicted"/>
<dbReference type="EMBL" id="AP022582">
    <property type="protein sequence ID" value="BBY01597.1"/>
    <property type="molecule type" value="Genomic_DNA"/>
</dbReference>
<feature type="compositionally biased region" description="Gly residues" evidence="1">
    <location>
        <begin position="79"/>
        <end position="105"/>
    </location>
</feature>
<organism evidence="3 4">
    <name type="scientific">Mycobacterium seoulense</name>
    <dbReference type="NCBI Taxonomy" id="386911"/>
    <lineage>
        <taxon>Bacteria</taxon>
        <taxon>Bacillati</taxon>
        <taxon>Actinomycetota</taxon>
        <taxon>Actinomycetes</taxon>
        <taxon>Mycobacteriales</taxon>
        <taxon>Mycobacteriaceae</taxon>
        <taxon>Mycobacterium</taxon>
    </lineage>
</organism>
<keyword evidence="2" id="KW-0472">Membrane</keyword>
<feature type="compositionally biased region" description="Low complexity" evidence="1">
    <location>
        <begin position="106"/>
        <end position="116"/>
    </location>
</feature>
<feature type="transmembrane region" description="Helical" evidence="2">
    <location>
        <begin position="27"/>
        <end position="45"/>
    </location>
</feature>